<accession>A0A8J5LVA6</accession>
<feature type="compositionally biased region" description="Acidic residues" evidence="10">
    <location>
        <begin position="181"/>
        <end position="195"/>
    </location>
</feature>
<dbReference type="GO" id="GO:0003677">
    <property type="term" value="F:DNA binding"/>
    <property type="evidence" value="ECO:0007669"/>
    <property type="project" value="UniProtKB-KW"/>
</dbReference>
<dbReference type="GO" id="GO:0005634">
    <property type="term" value="C:nucleus"/>
    <property type="evidence" value="ECO:0007669"/>
    <property type="project" value="UniProtKB-SubCell"/>
</dbReference>
<dbReference type="GO" id="GO:0003700">
    <property type="term" value="F:DNA-binding transcription factor activity"/>
    <property type="evidence" value="ECO:0007669"/>
    <property type="project" value="InterPro"/>
</dbReference>
<dbReference type="InterPro" id="IPR017930">
    <property type="entry name" value="Myb_dom"/>
</dbReference>
<reference evidence="13 14" key="1">
    <citation type="submission" date="2020-08" db="EMBL/GenBank/DDBJ databases">
        <title>Plant Genome Project.</title>
        <authorList>
            <person name="Zhang R.-G."/>
        </authorList>
    </citation>
    <scope>NUCLEOTIDE SEQUENCE [LARGE SCALE GENOMIC DNA]</scope>
    <source>
        <tissue evidence="13">Rhizome</tissue>
    </source>
</reference>
<feature type="domain" description="Response regulatory" evidence="11">
    <location>
        <begin position="18"/>
        <end position="133"/>
    </location>
</feature>
<keyword evidence="6" id="KW-0010">Activator</keyword>
<dbReference type="Pfam" id="PF00249">
    <property type="entry name" value="Myb_DNA-binding"/>
    <property type="match status" value="1"/>
</dbReference>
<keyword evidence="14" id="KW-1185">Reference proteome</keyword>
<feature type="compositionally biased region" description="Basic and acidic residues" evidence="10">
    <location>
        <begin position="160"/>
        <end position="169"/>
    </location>
</feature>
<dbReference type="GO" id="GO:0000160">
    <property type="term" value="P:phosphorelay signal transduction system"/>
    <property type="evidence" value="ECO:0007669"/>
    <property type="project" value="UniProtKB-KW"/>
</dbReference>
<evidence type="ECO:0000256" key="2">
    <source>
        <dbReference type="ARBA" id="ARBA00022553"/>
    </source>
</evidence>
<evidence type="ECO:0000256" key="7">
    <source>
        <dbReference type="ARBA" id="ARBA00023163"/>
    </source>
</evidence>
<feature type="region of interest" description="Disordered" evidence="10">
    <location>
        <begin position="142"/>
        <end position="200"/>
    </location>
</feature>
<evidence type="ECO:0000256" key="8">
    <source>
        <dbReference type="ARBA" id="ARBA00023242"/>
    </source>
</evidence>
<sequence>MIAEETKGIRDQFPVGMRVLAVDDDPICLKLLEVLLVRCQYKVTTTDKAIMALNMLRENRNTFDLVISDVHMPDMDGFKLLEHVGLEMDLPVIMLSANGETQTVMKGISHGACDYLLKPVRIEELRNIWQHVIRRRKFEKRYSNDPENGDDDLRTLGNSEDGHGADDLNGKITKKRKDQSETDENDSEDNTENDDPSNQKKPRVVWTIELHRKFVAAVNQLGIDKAVPKKILDLMNVEKLTRENVASHLQACFSTLHIMKYRLYLKRLSAVAGQQACMVAAVGSRSSSYLNMASLNGFRNYYAIGGSSQLPTIGSLQPTGVLGRMNSSSTLGMQGLLPSRTVQLGGMHKSTNNSCSTELGNIQGITSPGNHQLSLLHGVPMSLEVEQFPQLKLEQERRNQLPAGFSGVGLLVGPKSNSFPSSTSNSLLVQANKQHNQSGGIHNYPLARMPSSSSEIFDFDLQDVSLFTSNSRSRDGSWQGAAASIDQPINALPILAPFRNNVFSSGSIGANVSSIASHPVTKTFDECSNTMAAPLHNAITNNNINNHVPSLNESTIAMPPVHNDSRLSNFSLDNSTPRWDYCFNPNAISSTYSSSLYPKHQNNNETAQFHTSDIAIDDKKLAVNAEDQVNFGASLIRQDCMIDRSTVNSQLNFKREHELETSSLHGGLNSNGSCLADVVNSMIKSDDDTFGDIDMGCDLYIIGACM</sequence>
<evidence type="ECO:0000256" key="3">
    <source>
        <dbReference type="ARBA" id="ARBA00023012"/>
    </source>
</evidence>
<dbReference type="Gene3D" id="1.10.10.60">
    <property type="entry name" value="Homeodomain-like"/>
    <property type="match status" value="1"/>
</dbReference>
<keyword evidence="5" id="KW-0238">DNA-binding</keyword>
<evidence type="ECO:0000256" key="9">
    <source>
        <dbReference type="PROSITE-ProRule" id="PRU00169"/>
    </source>
</evidence>
<dbReference type="InterPro" id="IPR006447">
    <property type="entry name" value="Myb_dom_plants"/>
</dbReference>
<dbReference type="SUPFAM" id="SSF52172">
    <property type="entry name" value="CheY-like"/>
    <property type="match status" value="1"/>
</dbReference>
<dbReference type="InterPro" id="IPR045279">
    <property type="entry name" value="ARR-like"/>
</dbReference>
<dbReference type="NCBIfam" id="TIGR01557">
    <property type="entry name" value="myb_SHAQKYF"/>
    <property type="match status" value="1"/>
</dbReference>
<protein>
    <recommendedName>
        <fullName evidence="15">Two-component response regulator</fullName>
    </recommendedName>
</protein>
<keyword evidence="3" id="KW-0902">Two-component regulatory system</keyword>
<dbReference type="PIRSF" id="PIRSF036392">
    <property type="entry name" value="RR_ARR_type-B"/>
    <property type="match status" value="1"/>
</dbReference>
<evidence type="ECO:0000256" key="6">
    <source>
        <dbReference type="ARBA" id="ARBA00023159"/>
    </source>
</evidence>
<organism evidence="13 14">
    <name type="scientific">Zingiber officinale</name>
    <name type="common">Ginger</name>
    <name type="synonym">Amomum zingiber</name>
    <dbReference type="NCBI Taxonomy" id="94328"/>
    <lineage>
        <taxon>Eukaryota</taxon>
        <taxon>Viridiplantae</taxon>
        <taxon>Streptophyta</taxon>
        <taxon>Embryophyta</taxon>
        <taxon>Tracheophyta</taxon>
        <taxon>Spermatophyta</taxon>
        <taxon>Magnoliopsida</taxon>
        <taxon>Liliopsida</taxon>
        <taxon>Zingiberales</taxon>
        <taxon>Zingiberaceae</taxon>
        <taxon>Zingiber</taxon>
    </lineage>
</organism>
<comment type="caution">
    <text evidence="13">The sequence shown here is derived from an EMBL/GenBank/DDBJ whole genome shotgun (WGS) entry which is preliminary data.</text>
</comment>
<dbReference type="PROSITE" id="PS50110">
    <property type="entry name" value="RESPONSE_REGULATORY"/>
    <property type="match status" value="1"/>
</dbReference>
<comment type="subcellular location">
    <subcellularLocation>
        <location evidence="1">Nucleus</location>
    </subcellularLocation>
</comment>
<evidence type="ECO:0000259" key="12">
    <source>
        <dbReference type="PROSITE" id="PS51294"/>
    </source>
</evidence>
<feature type="domain" description="HTH myb-type" evidence="12">
    <location>
        <begin position="198"/>
        <end position="257"/>
    </location>
</feature>
<dbReference type="SUPFAM" id="SSF46689">
    <property type="entry name" value="Homeodomain-like"/>
    <property type="match status" value="1"/>
</dbReference>
<keyword evidence="2 9" id="KW-0597">Phosphoprotein</keyword>
<evidence type="ECO:0000256" key="10">
    <source>
        <dbReference type="SAM" id="MobiDB-lite"/>
    </source>
</evidence>
<evidence type="ECO:0008006" key="15">
    <source>
        <dbReference type="Google" id="ProtNLM"/>
    </source>
</evidence>
<gene>
    <name evidence="13" type="ORF">ZIOFF_006036</name>
</gene>
<evidence type="ECO:0000313" key="14">
    <source>
        <dbReference type="Proteomes" id="UP000734854"/>
    </source>
</evidence>
<dbReference type="PANTHER" id="PTHR43874:SF7">
    <property type="entry name" value="TWO-COMPONENT RESPONSE REGULATOR ARR10"/>
    <property type="match status" value="1"/>
</dbReference>
<evidence type="ECO:0000259" key="11">
    <source>
        <dbReference type="PROSITE" id="PS50110"/>
    </source>
</evidence>
<dbReference type="InterPro" id="IPR009057">
    <property type="entry name" value="Homeodomain-like_sf"/>
</dbReference>
<dbReference type="InterPro" id="IPR017053">
    <property type="entry name" value="Response_reg_B-typ_pln"/>
</dbReference>
<evidence type="ECO:0000256" key="5">
    <source>
        <dbReference type="ARBA" id="ARBA00023125"/>
    </source>
</evidence>
<dbReference type="InterPro" id="IPR001005">
    <property type="entry name" value="SANT/Myb"/>
</dbReference>
<evidence type="ECO:0000313" key="13">
    <source>
        <dbReference type="EMBL" id="KAG6532197.1"/>
    </source>
</evidence>
<keyword evidence="8" id="KW-0539">Nucleus</keyword>
<dbReference type="EMBL" id="JACMSC010000002">
    <property type="protein sequence ID" value="KAG6532197.1"/>
    <property type="molecule type" value="Genomic_DNA"/>
</dbReference>
<dbReference type="InterPro" id="IPR011006">
    <property type="entry name" value="CheY-like_superfamily"/>
</dbReference>
<keyword evidence="4" id="KW-0805">Transcription regulation</keyword>
<dbReference type="FunFam" id="1.10.10.60:FF:000007">
    <property type="entry name" value="Two-component response regulator"/>
    <property type="match status" value="1"/>
</dbReference>
<dbReference type="SMART" id="SM00448">
    <property type="entry name" value="REC"/>
    <property type="match status" value="1"/>
</dbReference>
<dbReference type="Proteomes" id="UP000734854">
    <property type="component" value="Unassembled WGS sequence"/>
</dbReference>
<dbReference type="AlphaFoldDB" id="A0A8J5LVA6"/>
<dbReference type="PANTHER" id="PTHR43874">
    <property type="entry name" value="TWO-COMPONENT RESPONSE REGULATOR"/>
    <property type="match status" value="1"/>
</dbReference>
<dbReference type="CDD" id="cd17584">
    <property type="entry name" value="REC_typeB_ARR-like"/>
    <property type="match status" value="1"/>
</dbReference>
<feature type="modified residue" description="4-aspartylphosphate" evidence="9">
    <location>
        <position position="69"/>
    </location>
</feature>
<name>A0A8J5LVA6_ZINOF</name>
<keyword evidence="7" id="KW-0804">Transcription</keyword>
<dbReference type="Gene3D" id="3.40.50.2300">
    <property type="match status" value="1"/>
</dbReference>
<evidence type="ECO:0000256" key="1">
    <source>
        <dbReference type="ARBA" id="ARBA00004123"/>
    </source>
</evidence>
<proteinExistence type="predicted"/>
<dbReference type="InterPro" id="IPR001789">
    <property type="entry name" value="Sig_transdc_resp-reg_receiver"/>
</dbReference>
<dbReference type="PROSITE" id="PS51294">
    <property type="entry name" value="HTH_MYB"/>
    <property type="match status" value="1"/>
</dbReference>
<dbReference type="GO" id="GO:0009736">
    <property type="term" value="P:cytokinin-activated signaling pathway"/>
    <property type="evidence" value="ECO:0007669"/>
    <property type="project" value="InterPro"/>
</dbReference>
<dbReference type="Pfam" id="PF00072">
    <property type="entry name" value="Response_reg"/>
    <property type="match status" value="1"/>
</dbReference>
<evidence type="ECO:0000256" key="4">
    <source>
        <dbReference type="ARBA" id="ARBA00023015"/>
    </source>
</evidence>